<dbReference type="PANTHER" id="PTHR47331:SF2">
    <property type="match status" value="1"/>
</dbReference>
<protein>
    <recommendedName>
        <fullName evidence="1">DUF5641 domain-containing protein</fullName>
    </recommendedName>
</protein>
<dbReference type="InterPro" id="IPR040676">
    <property type="entry name" value="DUF5641"/>
</dbReference>
<dbReference type="InterPro" id="IPR043502">
    <property type="entry name" value="DNA/RNA_pol_sf"/>
</dbReference>
<dbReference type="InterPro" id="IPR036397">
    <property type="entry name" value="RNaseH_sf"/>
</dbReference>
<evidence type="ECO:0000313" key="2">
    <source>
        <dbReference type="EMBL" id="KAF2899556.1"/>
    </source>
</evidence>
<dbReference type="Proteomes" id="UP000801492">
    <property type="component" value="Unassembled WGS sequence"/>
</dbReference>
<reference evidence="2" key="1">
    <citation type="submission" date="2019-08" db="EMBL/GenBank/DDBJ databases">
        <title>The genome of the North American firefly Photinus pyralis.</title>
        <authorList>
            <consortium name="Photinus pyralis genome working group"/>
            <person name="Fallon T.R."/>
            <person name="Sander Lower S.E."/>
            <person name="Weng J.-K."/>
        </authorList>
    </citation>
    <scope>NUCLEOTIDE SEQUENCE</scope>
    <source>
        <strain evidence="2">TRF0915ILg1</strain>
        <tissue evidence="2">Whole body</tissue>
    </source>
</reference>
<dbReference type="InterPro" id="IPR012337">
    <property type="entry name" value="RNaseH-like_sf"/>
</dbReference>
<name>A0A8K0D9W6_IGNLU</name>
<dbReference type="GO" id="GO:0003676">
    <property type="term" value="F:nucleic acid binding"/>
    <property type="evidence" value="ECO:0007669"/>
    <property type="project" value="InterPro"/>
</dbReference>
<keyword evidence="3" id="KW-1185">Reference proteome</keyword>
<sequence>MEALKKERKVKRSAFTKSVKNLEELLAVEEKEWNSIEVTWELIKEYYTAVQVSEEKVYVALQEADADEKVLEEELDVKGEYYKTYTSARLRIEDLERQLRGGMQPVACGTTVVSEGEVEGEQRILLASESFGLRSVVSNGGNKNPDRNRQRHMQKTFEQKVPTAEGLVNCNGVACTFCQGSHESALCFKAQAFTVDRKKELIMKENGCFRCLAMGHQAKRCRARLQCVICAKSHVTLMYPELPAHKQNSCKSNEKREPEQTGTEFGEPALANYSCSHVFLQTLRVQVNGGSSVREVRALIDAGSQRSSILATTALDLGCTSKGKERIIHSLFGGAETMQNHNCYHINVSKDDYYCNVKVLDQPSICNAVSHIFYGPWINELEEVGIRLSDTSGSDPIELLICADFAGKLYTGRRHILKNGLVAVETTLGWTLTGQVPTSKPDTSTTMTVLSLFVKDASIANLWELDLLGIAEPTTKRSRQELADAVKELFLQTIEVNGEGRYEVRLPWLEGHPPLPDNYSVSKNRLKTTIKKVTDMKRLEAYDAVFREWLEESIIEEIKLDQSKDKCHYLPHRPVVKEHSSTKIRPVFDASAREKDRPSLNHCLEKGVNLIELIPTILLKFRDQKIGVVSDIRKAFLQISLHKVDRDFLRFLWVNADGDEIIYRHKRVVFGLKRCETKDVDCSVETISQLQKSFYVDNCVTSVPSEVVFKQFIRESNAIMNQGCFDLRGWEFTDISKKNGESSVFVLGLNWNTQRDTLSLVESNIENVESFKECVTKRVILSTAQRIFDPIGFTCPTTLIPKLLLQRIWQQQLSWDMPVGEEIKSSFLKWLRQVRCLLSIEIPRWIRNETGISQDSSLLSFAMRVKMPMQRCDSSTVLCWIGGSEEWAPFVGNRVKEIRSLTDCNSWLHVPGELNPADLPSRGCSGLQLLESRWWKGPDWLCRQPALWPQETVEYEEVEINREKRKRPVTTLMDLSSDYWHLTYFSKYTRIVRMVAWIFRFVNNLRKKKTSGVLTSQEIDEAEIFVLKIVQNQSFGHENDERLSTLRPFIDKDGLIRLKTRVSNREYIKDFCFPVVLPAKHPLVLRLIFSLHERLHHVGTEGLLSKLRERYWPLGGRRTAESPPLPLDRVRDATVFEIVGIDFAGPLYLKSGEKAWVCLFTCAIYRAVHLELTTSMSTSSFIQVLRRFVARRGRPKTIYTDNGTNFCGAKNGPKCKTMLLCDASHGVLKRLLRKILGRASPNYEELVTLLCECEDIINARPITYQSSDPGDLTALTPSMFLRDHEYAGMPECDAVDRAALCRRVRYRQKLCDALRRRFRTEYLGQLRLYDEKRSDREIVAGEIVLVGNDCQKRLDWPIGRVIELFPGKDGKIRLVRVAIGKGQVLRPIQRLYPLECSEVPTRSEGKCDLKVCPAMDTEAIHSIDIDTGAQPNHCPEESEGAGVIDGGENASVIEGKTTRSGRMYRLPRRHL</sequence>
<organism evidence="2 3">
    <name type="scientific">Ignelater luminosus</name>
    <name type="common">Cucubano</name>
    <name type="synonym">Pyrophorus luminosus</name>
    <dbReference type="NCBI Taxonomy" id="2038154"/>
    <lineage>
        <taxon>Eukaryota</taxon>
        <taxon>Metazoa</taxon>
        <taxon>Ecdysozoa</taxon>
        <taxon>Arthropoda</taxon>
        <taxon>Hexapoda</taxon>
        <taxon>Insecta</taxon>
        <taxon>Pterygota</taxon>
        <taxon>Neoptera</taxon>
        <taxon>Endopterygota</taxon>
        <taxon>Coleoptera</taxon>
        <taxon>Polyphaga</taxon>
        <taxon>Elateriformia</taxon>
        <taxon>Elateroidea</taxon>
        <taxon>Elateridae</taxon>
        <taxon>Agrypninae</taxon>
        <taxon>Pyrophorini</taxon>
        <taxon>Ignelater</taxon>
    </lineage>
</organism>
<dbReference type="GO" id="GO:0071897">
    <property type="term" value="P:DNA biosynthetic process"/>
    <property type="evidence" value="ECO:0007669"/>
    <property type="project" value="UniProtKB-ARBA"/>
</dbReference>
<evidence type="ECO:0000313" key="3">
    <source>
        <dbReference type="Proteomes" id="UP000801492"/>
    </source>
</evidence>
<dbReference type="SUPFAM" id="SSF56672">
    <property type="entry name" value="DNA/RNA polymerases"/>
    <property type="match status" value="1"/>
</dbReference>
<feature type="domain" description="DUF5641" evidence="1">
    <location>
        <begin position="1303"/>
        <end position="1394"/>
    </location>
</feature>
<dbReference type="Pfam" id="PF18701">
    <property type="entry name" value="DUF5641"/>
    <property type="match status" value="1"/>
</dbReference>
<dbReference type="PANTHER" id="PTHR47331">
    <property type="entry name" value="PHD-TYPE DOMAIN-CONTAINING PROTEIN"/>
    <property type="match status" value="1"/>
</dbReference>
<evidence type="ECO:0000259" key="1">
    <source>
        <dbReference type="Pfam" id="PF18701"/>
    </source>
</evidence>
<accession>A0A8K0D9W6</accession>
<dbReference type="Pfam" id="PF05380">
    <property type="entry name" value="Peptidase_A17"/>
    <property type="match status" value="1"/>
</dbReference>
<dbReference type="GO" id="GO:0042575">
    <property type="term" value="C:DNA polymerase complex"/>
    <property type="evidence" value="ECO:0007669"/>
    <property type="project" value="UniProtKB-ARBA"/>
</dbReference>
<dbReference type="InterPro" id="IPR008042">
    <property type="entry name" value="Retrotrans_Pao"/>
</dbReference>
<dbReference type="OrthoDB" id="8061640at2759"/>
<dbReference type="Gene3D" id="3.30.420.10">
    <property type="entry name" value="Ribonuclease H-like superfamily/Ribonuclease H"/>
    <property type="match status" value="1"/>
</dbReference>
<dbReference type="SUPFAM" id="SSF53098">
    <property type="entry name" value="Ribonuclease H-like"/>
    <property type="match status" value="1"/>
</dbReference>
<comment type="caution">
    <text evidence="2">The sequence shown here is derived from an EMBL/GenBank/DDBJ whole genome shotgun (WGS) entry which is preliminary data.</text>
</comment>
<dbReference type="EMBL" id="VTPC01002751">
    <property type="protein sequence ID" value="KAF2899556.1"/>
    <property type="molecule type" value="Genomic_DNA"/>
</dbReference>
<gene>
    <name evidence="2" type="ORF">ILUMI_06630</name>
</gene>
<proteinExistence type="predicted"/>